<gene>
    <name evidence="1" type="ORF">ACH3VR_11840</name>
</gene>
<reference evidence="1 2" key="1">
    <citation type="submission" date="2024-09" db="EMBL/GenBank/DDBJ databases">
        <authorList>
            <person name="Pan X."/>
        </authorList>
    </citation>
    <scope>NUCLEOTIDE SEQUENCE [LARGE SCALE GENOMIC DNA]</scope>
    <source>
        <strain evidence="1 2">B2969</strain>
    </source>
</reference>
<dbReference type="InterPro" id="IPR011335">
    <property type="entry name" value="Restrct_endonuc-II-like"/>
</dbReference>
<name>A0ABW7Q863_9MICO</name>
<dbReference type="Proteomes" id="UP001610861">
    <property type="component" value="Unassembled WGS sequence"/>
</dbReference>
<proteinExistence type="predicted"/>
<accession>A0ABW7Q863</accession>
<evidence type="ECO:0008006" key="3">
    <source>
        <dbReference type="Google" id="ProtNLM"/>
    </source>
</evidence>
<dbReference type="RefSeq" id="WP_397556492.1">
    <property type="nucleotide sequence ID" value="NZ_JBIQWL010000003.1"/>
</dbReference>
<comment type="caution">
    <text evidence="1">The sequence shown here is derived from an EMBL/GenBank/DDBJ whole genome shotgun (WGS) entry which is preliminary data.</text>
</comment>
<evidence type="ECO:0000313" key="2">
    <source>
        <dbReference type="Proteomes" id="UP001610861"/>
    </source>
</evidence>
<protein>
    <recommendedName>
        <fullName evidence="3">DUF559 domain-containing protein</fullName>
    </recommendedName>
</protein>
<keyword evidence="2" id="KW-1185">Reference proteome</keyword>
<dbReference type="SUPFAM" id="SSF52980">
    <property type="entry name" value="Restriction endonuclease-like"/>
    <property type="match status" value="1"/>
</dbReference>
<dbReference type="EMBL" id="JBIQWL010000003">
    <property type="protein sequence ID" value="MFH8251051.1"/>
    <property type="molecule type" value="Genomic_DNA"/>
</dbReference>
<organism evidence="1 2">
    <name type="scientific">Microbacterium alkaliflavum</name>
    <dbReference type="NCBI Taxonomy" id="3248839"/>
    <lineage>
        <taxon>Bacteria</taxon>
        <taxon>Bacillati</taxon>
        <taxon>Actinomycetota</taxon>
        <taxon>Actinomycetes</taxon>
        <taxon>Micrococcales</taxon>
        <taxon>Microbacteriaceae</taxon>
        <taxon>Microbacterium</taxon>
    </lineage>
</organism>
<sequence length="218" mass="24121">MFLPHRSSRAAGVRGRRFDPAFSHVTEHSGLRLTTPSTTWVHLASELTVDELIMVGDAIVRVPRRRGMIHGTDADALATIAELELALDTGRRQGAAKLRAALPQVRVGSASPPETRLRLACQRAGLPDPELDYDVFTLSGAPIGYTELAFPDYRTLVEYEGDHHRVDRAQWTRDIEKHAACFSAGWAVVRLTSAHVYPSTAPAIELIRRDLVRGGWRP</sequence>
<evidence type="ECO:0000313" key="1">
    <source>
        <dbReference type="EMBL" id="MFH8251051.1"/>
    </source>
</evidence>